<evidence type="ECO:0000256" key="9">
    <source>
        <dbReference type="ARBA" id="ARBA00022741"/>
    </source>
</evidence>
<dbReference type="PANTHER" id="PTHR45765">
    <property type="entry name" value="METHIONINE--TRNA LIGASE"/>
    <property type="match status" value="1"/>
</dbReference>
<feature type="binding site" evidence="16">
    <location>
        <position position="146"/>
    </location>
    <ligand>
        <name>Zn(2+)</name>
        <dbReference type="ChEBI" id="CHEBI:29105"/>
    </ligand>
</feature>
<dbReference type="InterPro" id="IPR014758">
    <property type="entry name" value="Met-tRNA_synth"/>
</dbReference>
<evidence type="ECO:0000256" key="1">
    <source>
        <dbReference type="ARBA" id="ARBA00003314"/>
    </source>
</evidence>
<feature type="domain" description="TRNA-binding" evidence="17">
    <location>
        <begin position="587"/>
        <end position="690"/>
    </location>
</feature>
<dbReference type="InterPro" id="IPR029038">
    <property type="entry name" value="MetRS_Zn"/>
</dbReference>
<feature type="short sequence motif" description="'HIGH' region" evidence="16">
    <location>
        <begin position="14"/>
        <end position="24"/>
    </location>
</feature>
<name>A0ABW5T6M7_9FLAO</name>
<dbReference type="Gene3D" id="1.10.730.10">
    <property type="entry name" value="Isoleucyl-tRNA Synthetase, Domain 1"/>
    <property type="match status" value="1"/>
</dbReference>
<dbReference type="Pfam" id="PF01588">
    <property type="entry name" value="tRNA_bind"/>
    <property type="match status" value="1"/>
</dbReference>
<dbReference type="InterPro" id="IPR001412">
    <property type="entry name" value="aa-tRNA-synth_I_CS"/>
</dbReference>
<evidence type="ECO:0000256" key="10">
    <source>
        <dbReference type="ARBA" id="ARBA00022833"/>
    </source>
</evidence>
<evidence type="ECO:0000313" key="18">
    <source>
        <dbReference type="EMBL" id="MFD2724897.1"/>
    </source>
</evidence>
<dbReference type="EC" id="6.1.1.10" evidence="16"/>
<organism evidence="18 19">
    <name type="scientific">Hyunsoonleella rubra</name>
    <dbReference type="NCBI Taxonomy" id="1737062"/>
    <lineage>
        <taxon>Bacteria</taxon>
        <taxon>Pseudomonadati</taxon>
        <taxon>Bacteroidota</taxon>
        <taxon>Flavobacteriia</taxon>
        <taxon>Flavobacteriales</taxon>
        <taxon>Flavobacteriaceae</taxon>
    </lineage>
</organism>
<evidence type="ECO:0000256" key="11">
    <source>
        <dbReference type="ARBA" id="ARBA00022840"/>
    </source>
</evidence>
<dbReference type="Gene3D" id="2.40.50.140">
    <property type="entry name" value="Nucleic acid-binding proteins"/>
    <property type="match status" value="1"/>
</dbReference>
<sequence length="690" mass="77558">MDKPKRYTITTALPYTNGPIHIGHLAGVYVPADIYARYLRLTGNEVAFIGGSDEHGVPITIKAKNEGVSPQDIVDKYHAIIKKSFEDFGITYDNYSRTSAKIHHDTASEFFKILDEKGEFVEETTEQLYDEEANQFLADRFVVGTCPKCGFEESYGDQCENCGTSHNATDLINPKSAITGNTPALKQTKHWFLPLDKHEAFLKEWILEGHKKDWKPNVYGQVKSWIDDGLRPRAVTRDLDWGIPVPAEGGEGKVLYVWFDAPIGYISSTKEWAEREGKDWEPYWKDKDTKLVHFIGKDNIVFHCIIFPAMLRAEGSYILPENVPANEFLNLEGNKLSTSKNWAVWLPEYLEEFPGQQDVLRYALNANAPETKDNDFTWKDFQARNNNELVAIFGNFINRVVVLTNKYFSGIVPEPSELISVDAETLATVKAYPDVIASSIERYRFREAGQELMNLARLGNKYLADAEPWKVIKEDETRTKTIMYVALQIASALATLSEPFLPFTSEKLKNILCHSALDSESTWNDIPNKEVLLPAGHQIGKAELLFSKIEDATIQKQLDKLEASKKANASTSSATIEPQKDKITFEDFTKLDIRVGTILEAEKMPKTKKLLKLKVDTGIDTRTIVSGIAESFTAEEVIGKRVTVLVNLAPRALRGVESQGMILMTETPEGKLVFVNPDATNEVSNGLRIS</sequence>
<comment type="subunit">
    <text evidence="4 16">Homodimer.</text>
</comment>
<keyword evidence="12 16" id="KW-0694">RNA-binding</keyword>
<evidence type="ECO:0000256" key="4">
    <source>
        <dbReference type="ARBA" id="ARBA00011738"/>
    </source>
</evidence>
<dbReference type="NCBIfam" id="TIGR00398">
    <property type="entry name" value="metG"/>
    <property type="match status" value="1"/>
</dbReference>
<dbReference type="Gene3D" id="2.20.28.20">
    <property type="entry name" value="Methionyl-tRNA synthetase, Zn-domain"/>
    <property type="match status" value="1"/>
</dbReference>
<proteinExistence type="inferred from homology"/>
<dbReference type="InterPro" id="IPR014729">
    <property type="entry name" value="Rossmann-like_a/b/a_fold"/>
</dbReference>
<comment type="catalytic activity">
    <reaction evidence="15 16">
        <text>tRNA(Met) + L-methionine + ATP = L-methionyl-tRNA(Met) + AMP + diphosphate</text>
        <dbReference type="Rhea" id="RHEA:13481"/>
        <dbReference type="Rhea" id="RHEA-COMP:9667"/>
        <dbReference type="Rhea" id="RHEA-COMP:9698"/>
        <dbReference type="ChEBI" id="CHEBI:30616"/>
        <dbReference type="ChEBI" id="CHEBI:33019"/>
        <dbReference type="ChEBI" id="CHEBI:57844"/>
        <dbReference type="ChEBI" id="CHEBI:78442"/>
        <dbReference type="ChEBI" id="CHEBI:78530"/>
        <dbReference type="ChEBI" id="CHEBI:456215"/>
        <dbReference type="EC" id="6.1.1.10"/>
    </reaction>
</comment>
<dbReference type="NCBIfam" id="NF001100">
    <property type="entry name" value="PRK00133.1"/>
    <property type="match status" value="1"/>
</dbReference>
<evidence type="ECO:0000256" key="15">
    <source>
        <dbReference type="ARBA" id="ARBA00047364"/>
    </source>
</evidence>
<dbReference type="SUPFAM" id="SSF57770">
    <property type="entry name" value="Methionyl-tRNA synthetase (MetRS), Zn-domain"/>
    <property type="match status" value="1"/>
</dbReference>
<dbReference type="SUPFAM" id="SSF47323">
    <property type="entry name" value="Anticodon-binding domain of a subclass of class I aminoacyl-tRNA synthetases"/>
    <property type="match status" value="1"/>
</dbReference>
<comment type="function">
    <text evidence="1 16">Is required not only for elongation of protein synthesis but also for the initiation of all mRNA translation through initiator tRNA(fMet) aminoacylation.</text>
</comment>
<keyword evidence="11 16" id="KW-0067">ATP-binding</keyword>
<dbReference type="PRINTS" id="PR01041">
    <property type="entry name" value="TRNASYNTHMET"/>
</dbReference>
<dbReference type="Proteomes" id="UP001597476">
    <property type="component" value="Unassembled WGS sequence"/>
</dbReference>
<dbReference type="InterPro" id="IPR002547">
    <property type="entry name" value="tRNA-bd_dom"/>
</dbReference>
<dbReference type="SUPFAM" id="SSF50249">
    <property type="entry name" value="Nucleic acid-binding proteins"/>
    <property type="match status" value="1"/>
</dbReference>
<feature type="binding site" evidence="16">
    <location>
        <position position="338"/>
    </location>
    <ligand>
        <name>ATP</name>
        <dbReference type="ChEBI" id="CHEBI:30616"/>
    </ligand>
</feature>
<dbReference type="InterPro" id="IPR041872">
    <property type="entry name" value="Anticodon_Met"/>
</dbReference>
<protein>
    <recommendedName>
        <fullName evidence="16">Methionine--tRNA ligase</fullName>
        <ecNumber evidence="16">6.1.1.10</ecNumber>
    </recommendedName>
    <alternativeName>
        <fullName evidence="16">Methionyl-tRNA synthetase</fullName>
        <shortName evidence="16">MetRS</shortName>
    </alternativeName>
</protein>
<keyword evidence="9 16" id="KW-0547">Nucleotide-binding</keyword>
<evidence type="ECO:0000313" key="19">
    <source>
        <dbReference type="Proteomes" id="UP001597476"/>
    </source>
</evidence>
<keyword evidence="7 16" id="KW-0436">Ligase</keyword>
<comment type="subcellular location">
    <subcellularLocation>
        <location evidence="2 16">Cytoplasm</location>
    </subcellularLocation>
</comment>
<keyword evidence="8 16" id="KW-0479">Metal-binding</keyword>
<dbReference type="CDD" id="cd07957">
    <property type="entry name" value="Anticodon_Ia_Met"/>
    <property type="match status" value="1"/>
</dbReference>
<keyword evidence="6 16" id="KW-0820">tRNA-binding</keyword>
<feature type="short sequence motif" description="'KMSKS' region" evidence="16">
    <location>
        <begin position="335"/>
        <end position="339"/>
    </location>
</feature>
<evidence type="ECO:0000256" key="7">
    <source>
        <dbReference type="ARBA" id="ARBA00022598"/>
    </source>
</evidence>
<dbReference type="PROSITE" id="PS00178">
    <property type="entry name" value="AA_TRNA_LIGASE_I"/>
    <property type="match status" value="1"/>
</dbReference>
<keyword evidence="14 16" id="KW-0030">Aminoacyl-tRNA synthetase</keyword>
<evidence type="ECO:0000256" key="16">
    <source>
        <dbReference type="HAMAP-Rule" id="MF_00098"/>
    </source>
</evidence>
<dbReference type="SUPFAM" id="SSF52374">
    <property type="entry name" value="Nucleotidylyl transferase"/>
    <property type="match status" value="1"/>
</dbReference>
<comment type="caution">
    <text evidence="18">The sequence shown here is derived from an EMBL/GenBank/DDBJ whole genome shotgun (WGS) entry which is preliminary data.</text>
</comment>
<evidence type="ECO:0000256" key="6">
    <source>
        <dbReference type="ARBA" id="ARBA00022555"/>
    </source>
</evidence>
<evidence type="ECO:0000259" key="17">
    <source>
        <dbReference type="PROSITE" id="PS50886"/>
    </source>
</evidence>
<dbReference type="PANTHER" id="PTHR45765:SF1">
    <property type="entry name" value="METHIONINE--TRNA LIGASE, CYTOPLASMIC"/>
    <property type="match status" value="1"/>
</dbReference>
<comment type="cofactor">
    <cofactor evidence="16">
        <name>Zn(2+)</name>
        <dbReference type="ChEBI" id="CHEBI:29105"/>
    </cofactor>
    <text evidence="16">Binds 1 zinc ion per subunit.</text>
</comment>
<dbReference type="InterPro" id="IPR009080">
    <property type="entry name" value="tRNAsynth_Ia_anticodon-bd"/>
</dbReference>
<keyword evidence="10 16" id="KW-0862">Zinc</keyword>
<reference evidence="19" key="1">
    <citation type="journal article" date="2019" name="Int. J. Syst. Evol. Microbiol.">
        <title>The Global Catalogue of Microorganisms (GCM) 10K type strain sequencing project: providing services to taxonomists for standard genome sequencing and annotation.</title>
        <authorList>
            <consortium name="The Broad Institute Genomics Platform"/>
            <consortium name="The Broad Institute Genome Sequencing Center for Infectious Disease"/>
            <person name="Wu L."/>
            <person name="Ma J."/>
        </authorList>
    </citation>
    <scope>NUCLEOTIDE SEQUENCE [LARGE SCALE GENOMIC DNA]</scope>
    <source>
        <strain evidence="19">KCTC 42398</strain>
    </source>
</reference>
<dbReference type="PROSITE" id="PS50886">
    <property type="entry name" value="TRBD"/>
    <property type="match status" value="1"/>
</dbReference>
<dbReference type="Gene3D" id="3.40.50.620">
    <property type="entry name" value="HUPs"/>
    <property type="match status" value="1"/>
</dbReference>
<dbReference type="InterPro" id="IPR004495">
    <property type="entry name" value="Met-tRNA-synth_bsu_C"/>
</dbReference>
<feature type="binding site" evidence="16">
    <location>
        <position position="162"/>
    </location>
    <ligand>
        <name>Zn(2+)</name>
        <dbReference type="ChEBI" id="CHEBI:29105"/>
    </ligand>
</feature>
<comment type="similarity">
    <text evidence="3 16">Belongs to the class-I aminoacyl-tRNA synthetase family. MetG type 1 subfamily.</text>
</comment>
<dbReference type="RefSeq" id="WP_380288383.1">
    <property type="nucleotide sequence ID" value="NZ_JBHULY010000005.1"/>
</dbReference>
<keyword evidence="5 16" id="KW-0963">Cytoplasm</keyword>
<evidence type="ECO:0000256" key="12">
    <source>
        <dbReference type="ARBA" id="ARBA00022884"/>
    </source>
</evidence>
<dbReference type="CDD" id="cd00814">
    <property type="entry name" value="MetRS_core"/>
    <property type="match status" value="1"/>
</dbReference>
<dbReference type="NCBIfam" id="TIGR00399">
    <property type="entry name" value="metG_C_term"/>
    <property type="match status" value="1"/>
</dbReference>
<keyword evidence="13 16" id="KW-0648">Protein biosynthesis</keyword>
<dbReference type="GO" id="GO:0004825">
    <property type="term" value="F:methionine-tRNA ligase activity"/>
    <property type="evidence" value="ECO:0007669"/>
    <property type="project" value="UniProtKB-EC"/>
</dbReference>
<feature type="binding site" evidence="16">
    <location>
        <position position="149"/>
    </location>
    <ligand>
        <name>Zn(2+)</name>
        <dbReference type="ChEBI" id="CHEBI:29105"/>
    </ligand>
</feature>
<evidence type="ECO:0000256" key="13">
    <source>
        <dbReference type="ARBA" id="ARBA00022917"/>
    </source>
</evidence>
<dbReference type="InterPro" id="IPR023458">
    <property type="entry name" value="Met-tRNA_ligase_1"/>
</dbReference>
<dbReference type="Pfam" id="PF19303">
    <property type="entry name" value="Anticodon_3"/>
    <property type="match status" value="1"/>
</dbReference>
<dbReference type="InterPro" id="IPR033911">
    <property type="entry name" value="MetRS_core"/>
</dbReference>
<dbReference type="EMBL" id="JBHULY010000005">
    <property type="protein sequence ID" value="MFD2724897.1"/>
    <property type="molecule type" value="Genomic_DNA"/>
</dbReference>
<gene>
    <name evidence="16 18" type="primary">metG</name>
    <name evidence="18" type="ORF">ACFSR8_01620</name>
</gene>
<evidence type="ECO:0000256" key="14">
    <source>
        <dbReference type="ARBA" id="ARBA00023146"/>
    </source>
</evidence>
<dbReference type="HAMAP" id="MF_00098">
    <property type="entry name" value="Met_tRNA_synth_type1"/>
    <property type="match status" value="1"/>
</dbReference>
<evidence type="ECO:0000256" key="3">
    <source>
        <dbReference type="ARBA" id="ARBA00008258"/>
    </source>
</evidence>
<feature type="binding site" evidence="16">
    <location>
        <position position="159"/>
    </location>
    <ligand>
        <name>Zn(2+)</name>
        <dbReference type="ChEBI" id="CHEBI:29105"/>
    </ligand>
</feature>
<evidence type="ECO:0000256" key="8">
    <source>
        <dbReference type="ARBA" id="ARBA00022723"/>
    </source>
</evidence>
<dbReference type="InterPro" id="IPR012340">
    <property type="entry name" value="NA-bd_OB-fold"/>
</dbReference>
<evidence type="ECO:0000256" key="5">
    <source>
        <dbReference type="ARBA" id="ARBA00022490"/>
    </source>
</evidence>
<keyword evidence="19" id="KW-1185">Reference proteome</keyword>
<dbReference type="CDD" id="cd02800">
    <property type="entry name" value="tRNA_bind_EcMetRS_like"/>
    <property type="match status" value="1"/>
</dbReference>
<dbReference type="Pfam" id="PF09334">
    <property type="entry name" value="tRNA-synt_1g"/>
    <property type="match status" value="1"/>
</dbReference>
<evidence type="ECO:0000256" key="2">
    <source>
        <dbReference type="ARBA" id="ARBA00004496"/>
    </source>
</evidence>
<accession>A0ABW5T6M7</accession>
<dbReference type="InterPro" id="IPR015413">
    <property type="entry name" value="Methionyl/Leucyl_tRNA_Synth"/>
</dbReference>